<gene>
    <name evidence="1" type="ORF">KPL37_08905</name>
</gene>
<keyword evidence="2" id="KW-1185">Reference proteome</keyword>
<accession>A0ABS6BU27</accession>
<sequence>MDSITEYKILSKLPTFTIEDVKQLTKTQKAAYILLNVLIEKGLIEKIRRNLYSAVNLITNKVVASKYQIACGTNDNVYISHHTALEYDGVANKIKNIVYISSNKRFRDFEFEGLYYKYILSKTSCGIITPSNDEGIRVTDMERTIIDSIKDFEKIGGLKELMNCLLKIDFLDEEKLRTYLEAYNIQMVYQKTGFLLSKYNDRLQLSRSFFDFCKGNIGKSKRYLSGDAKVGGNYDSDWRLVVPEGLFVR</sequence>
<evidence type="ECO:0000313" key="2">
    <source>
        <dbReference type="Proteomes" id="UP000776252"/>
    </source>
</evidence>
<name>A0ABS6BU27_9CLOT</name>
<comment type="caution">
    <text evidence="1">The sequence shown here is derived from an EMBL/GenBank/DDBJ whole genome shotgun (WGS) entry which is preliminary data.</text>
</comment>
<dbReference type="RefSeq" id="WP_216148176.1">
    <property type="nucleotide sequence ID" value="NZ_JAHLDV010000015.1"/>
</dbReference>
<dbReference type="EMBL" id="JAHLDV010000015">
    <property type="protein sequence ID" value="MBU3159869.1"/>
    <property type="molecule type" value="Genomic_DNA"/>
</dbReference>
<proteinExistence type="predicted"/>
<evidence type="ECO:0000313" key="1">
    <source>
        <dbReference type="EMBL" id="MBU3159869.1"/>
    </source>
</evidence>
<dbReference type="Proteomes" id="UP000776252">
    <property type="component" value="Unassembled WGS sequence"/>
</dbReference>
<evidence type="ECO:0008006" key="3">
    <source>
        <dbReference type="Google" id="ProtNLM"/>
    </source>
</evidence>
<organism evidence="1 2">
    <name type="scientific">Clostridium frigoris</name>
    <dbReference type="NCBI Taxonomy" id="205327"/>
    <lineage>
        <taxon>Bacteria</taxon>
        <taxon>Bacillati</taxon>
        <taxon>Bacillota</taxon>
        <taxon>Clostridia</taxon>
        <taxon>Eubacteriales</taxon>
        <taxon>Clostridiaceae</taxon>
        <taxon>Clostridium</taxon>
    </lineage>
</organism>
<protein>
    <recommendedName>
        <fullName evidence="3">Transcriptional regulator</fullName>
    </recommendedName>
</protein>
<reference evidence="1 2" key="1">
    <citation type="submission" date="2021-06" db="EMBL/GenBank/DDBJ databases">
        <title>Clostridia strains as spoilage organisms.</title>
        <authorList>
            <person name="Wambui J."/>
            <person name="Stephan R."/>
            <person name="Stevens M.J.A."/>
        </authorList>
    </citation>
    <scope>NUCLEOTIDE SEQUENCE [LARGE SCALE GENOMIC DNA]</scope>
    <source>
        <strain evidence="1 2">DSM 14204</strain>
    </source>
</reference>